<evidence type="ECO:0000313" key="1">
    <source>
        <dbReference type="EMBL" id="UZT28891.1"/>
    </source>
</evidence>
<reference evidence="1" key="1">
    <citation type="submission" date="2022-10" db="EMBL/GenBank/DDBJ databases">
        <title>Genomics discovery of giant fungal viruses from subsurface oceanic crustal fluids.</title>
        <authorList>
            <person name="Bhattacharjee A.S."/>
            <person name="Schulz F."/>
            <person name="Woyke T."/>
            <person name="Orcutt B.N."/>
            <person name="Matinez Martinez J."/>
        </authorList>
    </citation>
    <scope>NUCLEOTIDE SEQUENCE</scope>
    <source>
        <strain evidence="1">VSAG1.JdFR</strain>
        <strain evidence="2">VSAG8.JdFR</strain>
    </source>
</reference>
<evidence type="ECO:0000313" key="2">
    <source>
        <dbReference type="EMBL" id="UZT29243.1"/>
    </source>
</evidence>
<dbReference type="EMBL" id="OP765584">
    <property type="protein sequence ID" value="UZT29243.1"/>
    <property type="molecule type" value="Genomic_DNA"/>
</dbReference>
<organism evidence="1">
    <name type="scientific">Nucleocytoviricota sp</name>
    <dbReference type="NCBI Taxonomy" id="2809609"/>
    <lineage>
        <taxon>Viruses</taxon>
        <taxon>Varidnaviria</taxon>
        <taxon>Bamfordvirae</taxon>
        <taxon>Nucleocytoviricota</taxon>
    </lineage>
</organism>
<proteinExistence type="predicted"/>
<dbReference type="EMBL" id="OP765507">
    <property type="protein sequence ID" value="UZT28891.1"/>
    <property type="molecule type" value="Genomic_DNA"/>
</dbReference>
<sequence>MLKAYFYKKVILEHNALILKYFILKNYKNQKFFEKSLKKNFDFGHFKNVHF</sequence>
<name>A0A9E8K147_9VIRU</name>
<protein>
    <submittedName>
        <fullName evidence="1">Uncharacterized protein</fullName>
    </submittedName>
</protein>
<accession>A0A9E8K147</accession>